<protein>
    <submittedName>
        <fullName evidence="2">PEP-CTERM sorting domain-containing protein</fullName>
    </submittedName>
</protein>
<dbReference type="InterPro" id="IPR013424">
    <property type="entry name" value="Ice-binding_C"/>
</dbReference>
<reference evidence="2" key="1">
    <citation type="submission" date="2020-10" db="EMBL/GenBank/DDBJ databases">
        <title>Connecting structure to function with the recovery of over 1000 high-quality activated sludge metagenome-assembled genomes encoding full-length rRNA genes using long-read sequencing.</title>
        <authorList>
            <person name="Singleton C.M."/>
            <person name="Petriglieri F."/>
            <person name="Kristensen J.M."/>
            <person name="Kirkegaard R.H."/>
            <person name="Michaelsen T.Y."/>
            <person name="Andersen M.H."/>
            <person name="Karst S.M."/>
            <person name="Dueholm M.S."/>
            <person name="Nielsen P.H."/>
            <person name="Albertsen M."/>
        </authorList>
    </citation>
    <scope>NUCLEOTIDE SEQUENCE</scope>
    <source>
        <strain evidence="2">EsbW_18-Q3-R4-48_MAXAC.044</strain>
    </source>
</reference>
<accession>A0A9D7I941</accession>
<dbReference type="Proteomes" id="UP000886602">
    <property type="component" value="Unassembled WGS sequence"/>
</dbReference>
<evidence type="ECO:0000313" key="2">
    <source>
        <dbReference type="EMBL" id="MBK7425011.1"/>
    </source>
</evidence>
<feature type="domain" description="Ice-binding protein C-terminal" evidence="1">
    <location>
        <begin position="44"/>
        <end position="68"/>
    </location>
</feature>
<proteinExistence type="predicted"/>
<dbReference type="AlphaFoldDB" id="A0A9D7I941"/>
<dbReference type="NCBIfam" id="TIGR02595">
    <property type="entry name" value="PEP_CTERM"/>
    <property type="match status" value="1"/>
</dbReference>
<gene>
    <name evidence="2" type="ORF">IPJ48_19105</name>
</gene>
<name>A0A9D7I941_9RHOO</name>
<organism evidence="2 3">
    <name type="scientific">Candidatus Propionivibrio dominans</name>
    <dbReference type="NCBI Taxonomy" id="2954373"/>
    <lineage>
        <taxon>Bacteria</taxon>
        <taxon>Pseudomonadati</taxon>
        <taxon>Pseudomonadota</taxon>
        <taxon>Betaproteobacteria</taxon>
        <taxon>Rhodocyclales</taxon>
        <taxon>Rhodocyclaceae</taxon>
        <taxon>Propionivibrio</taxon>
    </lineage>
</organism>
<evidence type="ECO:0000313" key="3">
    <source>
        <dbReference type="Proteomes" id="UP000886602"/>
    </source>
</evidence>
<comment type="caution">
    <text evidence="2">The sequence shown here is derived from an EMBL/GenBank/DDBJ whole genome shotgun (WGS) entry which is preliminary data.</text>
</comment>
<dbReference type="EMBL" id="JADJNC010000060">
    <property type="protein sequence ID" value="MBK7425011.1"/>
    <property type="molecule type" value="Genomic_DNA"/>
</dbReference>
<dbReference type="Pfam" id="PF07589">
    <property type="entry name" value="PEP-CTERM"/>
    <property type="match status" value="1"/>
</dbReference>
<sequence>MVVPGSSQIGLMRNADHTQALALFNDLGGDRDYDDMGVKISVTAIPEPESYALMLAGLGLMGAIARSRNKSAAL</sequence>
<evidence type="ECO:0000259" key="1">
    <source>
        <dbReference type="Pfam" id="PF07589"/>
    </source>
</evidence>